<organism evidence="4 5">
    <name type="scientific">Rhodobacter lacus</name>
    <dbReference type="NCBI Taxonomy" id="1641972"/>
    <lineage>
        <taxon>Bacteria</taxon>
        <taxon>Pseudomonadati</taxon>
        <taxon>Pseudomonadota</taxon>
        <taxon>Alphaproteobacteria</taxon>
        <taxon>Rhodobacterales</taxon>
        <taxon>Rhodobacter group</taxon>
        <taxon>Rhodobacter</taxon>
    </lineage>
</organism>
<accession>A0ABW5A5U7</accession>
<feature type="DNA-binding region" description="H-T-H motif" evidence="2">
    <location>
        <begin position="35"/>
        <end position="54"/>
    </location>
</feature>
<protein>
    <submittedName>
        <fullName evidence="4">TetR/AcrR family transcriptional regulator</fullName>
    </submittedName>
</protein>
<proteinExistence type="predicted"/>
<keyword evidence="5" id="KW-1185">Reference proteome</keyword>
<dbReference type="PRINTS" id="PR00455">
    <property type="entry name" value="HTHTETR"/>
</dbReference>
<name>A0ABW5A5U7_9RHOB</name>
<evidence type="ECO:0000313" key="4">
    <source>
        <dbReference type="EMBL" id="MFD2173211.1"/>
    </source>
</evidence>
<dbReference type="InterPro" id="IPR009057">
    <property type="entry name" value="Homeodomain-like_sf"/>
</dbReference>
<dbReference type="Pfam" id="PF00440">
    <property type="entry name" value="TetR_N"/>
    <property type="match status" value="1"/>
</dbReference>
<comment type="caution">
    <text evidence="4">The sequence shown here is derived from an EMBL/GenBank/DDBJ whole genome shotgun (WGS) entry which is preliminary data.</text>
</comment>
<dbReference type="SUPFAM" id="SSF46689">
    <property type="entry name" value="Homeodomain-like"/>
    <property type="match status" value="1"/>
</dbReference>
<evidence type="ECO:0000313" key="5">
    <source>
        <dbReference type="Proteomes" id="UP001597413"/>
    </source>
</evidence>
<evidence type="ECO:0000256" key="2">
    <source>
        <dbReference type="PROSITE-ProRule" id="PRU00335"/>
    </source>
</evidence>
<dbReference type="PROSITE" id="PS50977">
    <property type="entry name" value="HTH_TETR_2"/>
    <property type="match status" value="1"/>
</dbReference>
<feature type="domain" description="HTH tetR-type" evidence="3">
    <location>
        <begin position="12"/>
        <end position="72"/>
    </location>
</feature>
<gene>
    <name evidence="4" type="ORF">ACFSM0_03800</name>
</gene>
<dbReference type="RefSeq" id="WP_377387412.1">
    <property type="nucleotide sequence ID" value="NZ_JBHUIX010000004.1"/>
</dbReference>
<sequence length="209" mass="22700">MTEKEDPTGGWRGSREVWLAAAREAFVETGLEAVKIQPLAQRLGLARTSFYWFFSDRAALLEALLADWEERNTGALIGATGAYAATLQEAALNLIAIFLDDGPFSAGFERAVRGWAHGDGAVAARVQAADAARLGAITAMFARFGIAPVEADVRARNAYLVQIGYISMQLAEPFEERLTRIPDYVKIYTGTAPTTAEMARFRAARRPAG</sequence>
<evidence type="ECO:0000259" key="3">
    <source>
        <dbReference type="PROSITE" id="PS50977"/>
    </source>
</evidence>
<dbReference type="InterPro" id="IPR001647">
    <property type="entry name" value="HTH_TetR"/>
</dbReference>
<keyword evidence="1 2" id="KW-0238">DNA-binding</keyword>
<dbReference type="Gene3D" id="1.10.10.60">
    <property type="entry name" value="Homeodomain-like"/>
    <property type="match status" value="1"/>
</dbReference>
<dbReference type="EMBL" id="JBHUIX010000004">
    <property type="protein sequence ID" value="MFD2173211.1"/>
    <property type="molecule type" value="Genomic_DNA"/>
</dbReference>
<reference evidence="5" key="1">
    <citation type="journal article" date="2019" name="Int. J. Syst. Evol. Microbiol.">
        <title>The Global Catalogue of Microorganisms (GCM) 10K type strain sequencing project: providing services to taxonomists for standard genome sequencing and annotation.</title>
        <authorList>
            <consortium name="The Broad Institute Genomics Platform"/>
            <consortium name="The Broad Institute Genome Sequencing Center for Infectious Disease"/>
            <person name="Wu L."/>
            <person name="Ma J."/>
        </authorList>
    </citation>
    <scope>NUCLEOTIDE SEQUENCE [LARGE SCALE GENOMIC DNA]</scope>
    <source>
        <strain evidence="5">CCUG 55131</strain>
    </source>
</reference>
<evidence type="ECO:0000256" key="1">
    <source>
        <dbReference type="ARBA" id="ARBA00023125"/>
    </source>
</evidence>
<dbReference type="Proteomes" id="UP001597413">
    <property type="component" value="Unassembled WGS sequence"/>
</dbReference>